<dbReference type="GO" id="GO:0005886">
    <property type="term" value="C:plasma membrane"/>
    <property type="evidence" value="ECO:0007669"/>
    <property type="project" value="TreeGrafter"/>
</dbReference>
<dbReference type="Pfam" id="PF00615">
    <property type="entry name" value="RGS"/>
    <property type="match status" value="1"/>
</dbReference>
<protein>
    <recommendedName>
        <fullName evidence="6">Regulator of G-protein signaling 9</fullName>
    </recommendedName>
</protein>
<dbReference type="Pfam" id="PF18148">
    <property type="entry name" value="RGS_DHEX"/>
    <property type="match status" value="1"/>
</dbReference>
<keyword evidence="4" id="KW-0472">Membrane</keyword>
<dbReference type="Gene3D" id="1.10.1240.60">
    <property type="match status" value="1"/>
</dbReference>
<dbReference type="InterPro" id="IPR036305">
    <property type="entry name" value="RGS_sf"/>
</dbReference>
<evidence type="ECO:0000313" key="10">
    <source>
        <dbReference type="EMBL" id="KFV69001.1"/>
    </source>
</evidence>
<dbReference type="InterPro" id="IPR040759">
    <property type="entry name" value="RGS_DHEX"/>
</dbReference>
<evidence type="ECO:0000256" key="5">
    <source>
        <dbReference type="ARBA" id="ARBA00023305"/>
    </source>
</evidence>
<sequence length="613" mass="69820">HRPRALQIEALMMEMQNPDKGIKTQTQTVMVTDIPHAVTGNDILQWILQRLQVTQEEALHLGDLFVKYGYIYPLQEPKNLTLKPDGSLYRFQTPYFWPVQGWPADDTDYAIYLAKKNIKRKGILEEYEKEHYNMLNQKINYKWDFVIMQAKEQYKAGKERKKADRYALDCQERAYWLVNRTPPGMLDVLEYGVDRVTDPNENKKKTMEVYRREIMYYQQSIMKSRVKSSVSLGGLVKYSEQFLSSDPILSGCLPSNPWITDDPDFWDFNAKLVEIPTRMRVERWAFNFSELIRDPKGRQNFQLFLKKEFSGENLSFWEACEDLKYGDQSKVKEKAEEIYKLFLAPGARRWINIDGTTMGITVKGLKHPHRYVLDAAQTHIYMLMKKDSYGRYLKSPIYKEMLAKAIVPQETVKKSGLFGRRHLRSSPSPIILRQQEEEAKAKEAATTVDITQPCLPASQAPCPAVHAGTAPPALPHSTACPSPISVALDSTVGTEQEPEGISPGPLPSSSRRSPVATLSFGRFLKRGCWTSPVLGALSPKCPAVPHGKVQPLGEQQQLRPHTKVVSSFFQIKTDAPLESKTCPVGSEEGEHNHRRALKVICPWENPMEEGKAG</sequence>
<organism evidence="10 11">
    <name type="scientific">Dryobates pubescens</name>
    <name type="common">Downy woodpecker</name>
    <name type="synonym">Picoides pubescens</name>
    <dbReference type="NCBI Taxonomy" id="118200"/>
    <lineage>
        <taxon>Eukaryota</taxon>
        <taxon>Metazoa</taxon>
        <taxon>Chordata</taxon>
        <taxon>Craniata</taxon>
        <taxon>Vertebrata</taxon>
        <taxon>Euteleostomi</taxon>
        <taxon>Archelosauria</taxon>
        <taxon>Archosauria</taxon>
        <taxon>Dinosauria</taxon>
        <taxon>Saurischia</taxon>
        <taxon>Theropoda</taxon>
        <taxon>Coelurosauria</taxon>
        <taxon>Aves</taxon>
        <taxon>Neognathae</taxon>
        <taxon>Neoaves</taxon>
        <taxon>Telluraves</taxon>
        <taxon>Coraciimorphae</taxon>
        <taxon>Piciformes</taxon>
        <taxon>Picidae</taxon>
        <taxon>Dryobates</taxon>
    </lineage>
</organism>
<dbReference type="STRING" id="118200.A0A093IQK2"/>
<keyword evidence="2" id="KW-0716">Sensory transduction</keyword>
<proteinExistence type="predicted"/>
<dbReference type="Pfam" id="PF00610">
    <property type="entry name" value="DEP"/>
    <property type="match status" value="1"/>
</dbReference>
<feature type="compositionally biased region" description="Low complexity" evidence="7">
    <location>
        <begin position="499"/>
        <end position="513"/>
    </location>
</feature>
<evidence type="ECO:0000313" key="11">
    <source>
        <dbReference type="Proteomes" id="UP000053875"/>
    </source>
</evidence>
<feature type="non-terminal residue" evidence="10">
    <location>
        <position position="1"/>
    </location>
</feature>
<dbReference type="SUPFAM" id="SSF48097">
    <property type="entry name" value="Regulator of G-protein signaling, RGS"/>
    <property type="match status" value="1"/>
</dbReference>
<dbReference type="GO" id="GO:0008277">
    <property type="term" value="P:regulation of G protein-coupled receptor signaling pathway"/>
    <property type="evidence" value="ECO:0007669"/>
    <property type="project" value="InterPro"/>
</dbReference>
<dbReference type="FunFam" id="1.10.167.10:FF:000002">
    <property type="entry name" value="Regulator of G-protein signaling 6 isoform 9"/>
    <property type="match status" value="1"/>
</dbReference>
<evidence type="ECO:0000259" key="9">
    <source>
        <dbReference type="PROSITE" id="PS50186"/>
    </source>
</evidence>
<dbReference type="SMART" id="SM01224">
    <property type="entry name" value="G_gamma"/>
    <property type="match status" value="1"/>
</dbReference>
<accession>A0A093IQK2</accession>
<dbReference type="Gene3D" id="4.10.260.10">
    <property type="entry name" value="Transducin (heterotrimeric G protein), gamma chain"/>
    <property type="match status" value="1"/>
</dbReference>
<dbReference type="InterPro" id="IPR000591">
    <property type="entry name" value="DEP_dom"/>
</dbReference>
<evidence type="ECO:0000256" key="2">
    <source>
        <dbReference type="ARBA" id="ARBA00022606"/>
    </source>
</evidence>
<dbReference type="InterPro" id="IPR044926">
    <property type="entry name" value="RGS_subdomain_2"/>
</dbReference>
<dbReference type="GO" id="GO:0005737">
    <property type="term" value="C:cytoplasm"/>
    <property type="evidence" value="ECO:0007669"/>
    <property type="project" value="TreeGrafter"/>
</dbReference>
<dbReference type="PROSITE" id="PS50132">
    <property type="entry name" value="RGS"/>
    <property type="match status" value="1"/>
</dbReference>
<evidence type="ECO:0000256" key="4">
    <source>
        <dbReference type="ARBA" id="ARBA00023136"/>
    </source>
</evidence>
<feature type="domain" description="DEP" evidence="9">
    <location>
        <begin position="18"/>
        <end position="93"/>
    </location>
</feature>
<dbReference type="Proteomes" id="UP000053875">
    <property type="component" value="Unassembled WGS sequence"/>
</dbReference>
<dbReference type="PANTHER" id="PTHR45746:SF1">
    <property type="entry name" value="REGULATOR OF G-PROTEIN SIGNALING 9"/>
    <property type="match status" value="1"/>
</dbReference>
<evidence type="ECO:0000256" key="1">
    <source>
        <dbReference type="ARBA" id="ARBA00004170"/>
    </source>
</evidence>
<dbReference type="InterPro" id="IPR036284">
    <property type="entry name" value="GGL_sf"/>
</dbReference>
<dbReference type="AlphaFoldDB" id="A0A093IQK2"/>
<comment type="subcellular location">
    <subcellularLocation>
        <location evidence="1">Membrane</location>
        <topology evidence="1">Peripheral membrane protein</topology>
    </subcellularLocation>
</comment>
<dbReference type="SUPFAM" id="SSF46785">
    <property type="entry name" value="Winged helix' DNA-binding domain"/>
    <property type="match status" value="1"/>
</dbReference>
<dbReference type="Pfam" id="PF00631">
    <property type="entry name" value="G-gamma"/>
    <property type="match status" value="1"/>
</dbReference>
<keyword evidence="3" id="KW-0734">Signal transduction inhibitor</keyword>
<feature type="non-terminal residue" evidence="10">
    <location>
        <position position="613"/>
    </location>
</feature>
<keyword evidence="11" id="KW-1185">Reference proteome</keyword>
<dbReference type="GO" id="GO:0007186">
    <property type="term" value="P:G protein-coupled receptor signaling pathway"/>
    <property type="evidence" value="ECO:0007669"/>
    <property type="project" value="InterPro"/>
</dbReference>
<evidence type="ECO:0000256" key="6">
    <source>
        <dbReference type="ARBA" id="ARBA00034540"/>
    </source>
</evidence>
<dbReference type="InterPro" id="IPR015898">
    <property type="entry name" value="G-protein_gamma-like_dom"/>
</dbReference>
<dbReference type="Gene3D" id="1.10.10.10">
    <property type="entry name" value="Winged helix-like DNA-binding domain superfamily/Winged helix DNA-binding domain"/>
    <property type="match status" value="1"/>
</dbReference>
<keyword evidence="5" id="KW-0844">Vision</keyword>
<dbReference type="FunFam" id="1.10.1240.60:FF:000001">
    <property type="entry name" value="Regulator of G-protein signaling 6"/>
    <property type="match status" value="1"/>
</dbReference>
<dbReference type="InterPro" id="IPR047017">
    <property type="entry name" value="RGS6/7/9/11_DHEX_sf"/>
</dbReference>
<evidence type="ECO:0000256" key="7">
    <source>
        <dbReference type="SAM" id="MobiDB-lite"/>
    </source>
</evidence>
<dbReference type="SUPFAM" id="SSF48670">
    <property type="entry name" value="Transducin (heterotrimeric G protein), gamma chain"/>
    <property type="match status" value="1"/>
</dbReference>
<dbReference type="SMART" id="SM00049">
    <property type="entry name" value="DEP"/>
    <property type="match status" value="1"/>
</dbReference>
<dbReference type="PROSITE" id="PS50186">
    <property type="entry name" value="DEP"/>
    <property type="match status" value="1"/>
</dbReference>
<dbReference type="CDD" id="cd04450">
    <property type="entry name" value="DEP_RGS7-like"/>
    <property type="match status" value="1"/>
</dbReference>
<dbReference type="GO" id="GO:0043005">
    <property type="term" value="C:neuron projection"/>
    <property type="evidence" value="ECO:0007669"/>
    <property type="project" value="TreeGrafter"/>
</dbReference>
<dbReference type="SMART" id="SM00224">
    <property type="entry name" value="GGL"/>
    <property type="match status" value="1"/>
</dbReference>
<dbReference type="InterPro" id="IPR047077">
    <property type="entry name" value="RGS9_RGS"/>
</dbReference>
<dbReference type="PRINTS" id="PR01301">
    <property type="entry name" value="RGSPROTEIN"/>
</dbReference>
<evidence type="ECO:0000256" key="3">
    <source>
        <dbReference type="ARBA" id="ARBA00022700"/>
    </source>
</evidence>
<evidence type="ECO:0000259" key="8">
    <source>
        <dbReference type="PROSITE" id="PS50132"/>
    </source>
</evidence>
<dbReference type="InterPro" id="IPR036388">
    <property type="entry name" value="WH-like_DNA-bd_sf"/>
</dbReference>
<dbReference type="PANTHER" id="PTHR45746">
    <property type="entry name" value="LP21163P"/>
    <property type="match status" value="1"/>
</dbReference>
<feature type="domain" description="RGS" evidence="8">
    <location>
        <begin position="287"/>
        <end position="402"/>
    </location>
</feature>
<dbReference type="GO" id="GO:0035556">
    <property type="term" value="P:intracellular signal transduction"/>
    <property type="evidence" value="ECO:0007669"/>
    <property type="project" value="InterPro"/>
</dbReference>
<dbReference type="GO" id="GO:0007601">
    <property type="term" value="P:visual perception"/>
    <property type="evidence" value="ECO:0007669"/>
    <property type="project" value="UniProtKB-KW"/>
</dbReference>
<dbReference type="EMBL" id="KL216287">
    <property type="protein sequence ID" value="KFV69001.1"/>
    <property type="molecule type" value="Genomic_DNA"/>
</dbReference>
<dbReference type="Gene3D" id="1.10.167.10">
    <property type="entry name" value="Regulator of G-protein Signalling 4, domain 2"/>
    <property type="match status" value="1"/>
</dbReference>
<dbReference type="GO" id="GO:0009968">
    <property type="term" value="P:negative regulation of signal transduction"/>
    <property type="evidence" value="ECO:0007669"/>
    <property type="project" value="UniProtKB-KW"/>
</dbReference>
<reference evidence="10 11" key="1">
    <citation type="submission" date="2014-04" db="EMBL/GenBank/DDBJ databases">
        <title>Genome evolution of avian class.</title>
        <authorList>
            <person name="Zhang G."/>
            <person name="Li C."/>
        </authorList>
    </citation>
    <scope>NUCLEOTIDE SEQUENCE [LARGE SCALE GENOMIC DNA]</scope>
    <source>
        <strain evidence="10">BGI_N307</strain>
    </source>
</reference>
<dbReference type="InterPro" id="IPR016137">
    <property type="entry name" value="RGS"/>
</dbReference>
<dbReference type="SMART" id="SM00315">
    <property type="entry name" value="RGS"/>
    <property type="match status" value="1"/>
</dbReference>
<dbReference type="CDD" id="cd00068">
    <property type="entry name" value="GGL"/>
    <property type="match status" value="1"/>
</dbReference>
<dbReference type="GO" id="GO:0005096">
    <property type="term" value="F:GTPase activator activity"/>
    <property type="evidence" value="ECO:0007669"/>
    <property type="project" value="TreeGrafter"/>
</dbReference>
<dbReference type="InterPro" id="IPR047016">
    <property type="entry name" value="RGS6/7/9/11"/>
</dbReference>
<feature type="region of interest" description="Disordered" evidence="7">
    <location>
        <begin position="490"/>
        <end position="513"/>
    </location>
</feature>
<dbReference type="InterPro" id="IPR036390">
    <property type="entry name" value="WH_DNA-bd_sf"/>
</dbReference>
<name>A0A093IQK2_DRYPU</name>
<gene>
    <name evidence="10" type="ORF">N307_12907</name>
</gene>
<dbReference type="CDD" id="cd08739">
    <property type="entry name" value="RGS_RGS9"/>
    <property type="match status" value="1"/>
</dbReference>